<proteinExistence type="predicted"/>
<dbReference type="Proteomes" id="UP001237448">
    <property type="component" value="Unassembled WGS sequence"/>
</dbReference>
<evidence type="ECO:0000313" key="3">
    <source>
        <dbReference type="Proteomes" id="UP001237448"/>
    </source>
</evidence>
<dbReference type="RefSeq" id="WP_307429303.1">
    <property type="nucleotide sequence ID" value="NZ_JAUSVK010000001.1"/>
</dbReference>
<comment type="caution">
    <text evidence="2">The sequence shown here is derived from an EMBL/GenBank/DDBJ whole genome shotgun (WGS) entry which is preliminary data.</text>
</comment>
<protein>
    <submittedName>
        <fullName evidence="2">Uncharacterized protein</fullName>
    </submittedName>
</protein>
<reference evidence="2 3" key="1">
    <citation type="submission" date="2023-07" db="EMBL/GenBank/DDBJ databases">
        <title>Genomic Encyclopedia of Type Strains, Phase IV (KMG-IV): sequencing the most valuable type-strain genomes for metagenomic binning, comparative biology and taxonomic classification.</title>
        <authorList>
            <person name="Goeker M."/>
        </authorList>
    </citation>
    <scope>NUCLEOTIDE SEQUENCE [LARGE SCALE GENOMIC DNA]</scope>
    <source>
        <strain evidence="2 3">DSM 5896</strain>
    </source>
</reference>
<feature type="region of interest" description="Disordered" evidence="1">
    <location>
        <begin position="1"/>
        <end position="29"/>
    </location>
</feature>
<organism evidence="2 3">
    <name type="scientific">Labrys monachus</name>
    <dbReference type="NCBI Taxonomy" id="217067"/>
    <lineage>
        <taxon>Bacteria</taxon>
        <taxon>Pseudomonadati</taxon>
        <taxon>Pseudomonadota</taxon>
        <taxon>Alphaproteobacteria</taxon>
        <taxon>Hyphomicrobiales</taxon>
        <taxon>Xanthobacteraceae</taxon>
        <taxon>Labrys</taxon>
    </lineage>
</organism>
<evidence type="ECO:0000313" key="2">
    <source>
        <dbReference type="EMBL" id="MDQ0393658.1"/>
    </source>
</evidence>
<gene>
    <name evidence="2" type="ORF">J3R73_003450</name>
</gene>
<dbReference type="EMBL" id="JAUSVK010000001">
    <property type="protein sequence ID" value="MDQ0393658.1"/>
    <property type="molecule type" value="Genomic_DNA"/>
</dbReference>
<sequence>MTAAAPRRAKDHDDIASAPAKTERKCSRSASVPVKHGINPCLPLLDIDGTLVLVGQIGTAGRSLRFVIDMASPPA</sequence>
<keyword evidence="3" id="KW-1185">Reference proteome</keyword>
<accession>A0ABU0FGD1</accession>
<evidence type="ECO:0000256" key="1">
    <source>
        <dbReference type="SAM" id="MobiDB-lite"/>
    </source>
</evidence>
<name>A0ABU0FGD1_9HYPH</name>
<feature type="compositionally biased region" description="Basic and acidic residues" evidence="1">
    <location>
        <begin position="8"/>
        <end position="26"/>
    </location>
</feature>